<dbReference type="GO" id="GO:0006071">
    <property type="term" value="P:glycerol metabolic process"/>
    <property type="evidence" value="ECO:0007669"/>
    <property type="project" value="InterPro"/>
</dbReference>
<dbReference type="SUPFAM" id="SSF101473">
    <property type="entry name" value="DhaL-like"/>
    <property type="match status" value="1"/>
</dbReference>
<gene>
    <name evidence="1" type="ORF">F3Y22_tig00111330pilonHSYRG01263</name>
</gene>
<dbReference type="Gene3D" id="1.25.40.340">
    <property type="match status" value="1"/>
</dbReference>
<dbReference type="AlphaFoldDB" id="A0A6A2YQM8"/>
<sequence length="89" mass="9275">MFQRYEMGRIIMRLAAGDDSSTAFVLSSEAALSGAESTKDMQAQWEADVGILQAGRSSYVSAAILATVPDPGAMAAAALAVKAKYEKAS</sequence>
<name>A0A6A2YQM8_HIBSY</name>
<dbReference type="EMBL" id="VEPZ02001308">
    <property type="protein sequence ID" value="KAE8681522.1"/>
    <property type="molecule type" value="Genomic_DNA"/>
</dbReference>
<protein>
    <submittedName>
        <fullName evidence="1">Uncharacterized protein</fullName>
    </submittedName>
</protein>
<dbReference type="Proteomes" id="UP000436088">
    <property type="component" value="Unassembled WGS sequence"/>
</dbReference>
<dbReference type="GO" id="GO:0004371">
    <property type="term" value="F:glycerone kinase activity"/>
    <property type="evidence" value="ECO:0007669"/>
    <property type="project" value="InterPro"/>
</dbReference>
<evidence type="ECO:0000313" key="2">
    <source>
        <dbReference type="Proteomes" id="UP000436088"/>
    </source>
</evidence>
<comment type="caution">
    <text evidence="1">The sequence shown here is derived from an EMBL/GenBank/DDBJ whole genome shotgun (WGS) entry which is preliminary data.</text>
</comment>
<organism evidence="1 2">
    <name type="scientific">Hibiscus syriacus</name>
    <name type="common">Rose of Sharon</name>
    <dbReference type="NCBI Taxonomy" id="106335"/>
    <lineage>
        <taxon>Eukaryota</taxon>
        <taxon>Viridiplantae</taxon>
        <taxon>Streptophyta</taxon>
        <taxon>Embryophyta</taxon>
        <taxon>Tracheophyta</taxon>
        <taxon>Spermatophyta</taxon>
        <taxon>Magnoliopsida</taxon>
        <taxon>eudicotyledons</taxon>
        <taxon>Gunneridae</taxon>
        <taxon>Pentapetalae</taxon>
        <taxon>rosids</taxon>
        <taxon>malvids</taxon>
        <taxon>Malvales</taxon>
        <taxon>Malvaceae</taxon>
        <taxon>Malvoideae</taxon>
        <taxon>Hibiscus</taxon>
    </lineage>
</organism>
<keyword evidence="2" id="KW-1185">Reference proteome</keyword>
<accession>A0A6A2YQM8</accession>
<dbReference type="InterPro" id="IPR036117">
    <property type="entry name" value="DhaL_dom_sf"/>
</dbReference>
<proteinExistence type="predicted"/>
<reference evidence="1" key="1">
    <citation type="submission" date="2019-09" db="EMBL/GenBank/DDBJ databases">
        <title>Draft genome information of white flower Hibiscus syriacus.</title>
        <authorList>
            <person name="Kim Y.-M."/>
        </authorList>
    </citation>
    <scope>NUCLEOTIDE SEQUENCE [LARGE SCALE GENOMIC DNA]</scope>
    <source>
        <strain evidence="1">YM2019G1</strain>
    </source>
</reference>
<evidence type="ECO:0000313" key="1">
    <source>
        <dbReference type="EMBL" id="KAE8681522.1"/>
    </source>
</evidence>